<evidence type="ECO:0000256" key="2">
    <source>
        <dbReference type="ARBA" id="ARBA00022884"/>
    </source>
</evidence>
<dbReference type="GO" id="GO:0006412">
    <property type="term" value="P:translation"/>
    <property type="evidence" value="ECO:0007669"/>
    <property type="project" value="UniProtKB-UniRule"/>
</dbReference>
<dbReference type="Proteomes" id="UP000094969">
    <property type="component" value="Chromosome"/>
</dbReference>
<evidence type="ECO:0000259" key="7">
    <source>
        <dbReference type="Pfam" id="PF14693"/>
    </source>
</evidence>
<evidence type="ECO:0000313" key="8">
    <source>
        <dbReference type="EMBL" id="AOO83587.1"/>
    </source>
</evidence>
<keyword evidence="2 5" id="KW-0694">RNA-binding</keyword>
<dbReference type="STRING" id="1526658.BHK69_26890"/>
<evidence type="ECO:0000256" key="1">
    <source>
        <dbReference type="ARBA" id="ARBA00022730"/>
    </source>
</evidence>
<dbReference type="InterPro" id="IPR037121">
    <property type="entry name" value="Ribosomal_bL25_C"/>
</dbReference>
<feature type="domain" description="Large ribosomal subunit protein bL25 beta" evidence="7">
    <location>
        <begin position="103"/>
        <end position="186"/>
    </location>
</feature>
<reference evidence="8 9" key="1">
    <citation type="journal article" date="2015" name="Antonie Van Leeuwenhoek">
        <title>Bosea vaviloviae sp. nov., a new species of slow-growing rhizobia isolated from nodules of the relict species Vavilovia formosa (Stev.) Fed.</title>
        <authorList>
            <person name="Safronova V.I."/>
            <person name="Kuznetsova I.G."/>
            <person name="Sazanova A.L."/>
            <person name="Kimeklis A.K."/>
            <person name="Belimov A.A."/>
            <person name="Andronov E.E."/>
            <person name="Pinaev A.G."/>
            <person name="Chizhevskaya E.P."/>
            <person name="Pukhaev A.R."/>
            <person name="Popov K.P."/>
            <person name="Willems A."/>
            <person name="Tikhonovich I.A."/>
        </authorList>
    </citation>
    <scope>NUCLEOTIDE SEQUENCE [LARGE SCALE GENOMIC DNA]</scope>
    <source>
        <strain evidence="8 9">Vaf18</strain>
    </source>
</reference>
<sequence length="210" mass="21822">MTAVKQIEASARAQVGKGAARAVRRQGLTPAVIYGGGAAPEAIALDANKTRLLIYGGHFLTTLFDVSVGGKKTRVIPRDYQLDPVKDFPIHVDFLRVAAGQTVTVDIAIHVVGQDACPGVKNGGAVQLVEHALEIVVEPEHIPEFFEVSVAGLEIGDTLEASAIKLPKGAKLTIGTDATIVTIVPPMAEEVEPAAEVAAAAPAPEAKPKA</sequence>
<dbReference type="InterPro" id="IPR020057">
    <property type="entry name" value="Ribosomal_bL25_b-dom"/>
</dbReference>
<dbReference type="InterPro" id="IPR020056">
    <property type="entry name" value="Rbsml_bL25/Gln-tRNA_synth_N"/>
</dbReference>
<dbReference type="Pfam" id="PF14693">
    <property type="entry name" value="Ribosomal_TL5_C"/>
    <property type="match status" value="1"/>
</dbReference>
<dbReference type="PANTHER" id="PTHR33284">
    <property type="entry name" value="RIBOSOMAL PROTEIN L25/GLN-TRNA SYNTHETASE, ANTI-CODON-BINDING DOMAIN-CONTAINING PROTEIN"/>
    <property type="match status" value="1"/>
</dbReference>
<comment type="function">
    <text evidence="5">This is one of the proteins that binds to the 5S RNA in the ribosome where it forms part of the central protuberance.</text>
</comment>
<keyword evidence="1 5" id="KW-0699">rRNA-binding</keyword>
<dbReference type="InterPro" id="IPR001021">
    <property type="entry name" value="Ribosomal_bL25_long"/>
</dbReference>
<keyword evidence="3 5" id="KW-0689">Ribosomal protein</keyword>
<dbReference type="GO" id="GO:0022625">
    <property type="term" value="C:cytosolic large ribosomal subunit"/>
    <property type="evidence" value="ECO:0007669"/>
    <property type="project" value="TreeGrafter"/>
</dbReference>
<comment type="similarity">
    <text evidence="5">Belongs to the bacterial ribosomal protein bL25 family. CTC subfamily.</text>
</comment>
<dbReference type="AlphaFoldDB" id="A0A1D7U889"/>
<dbReference type="GO" id="GO:0003735">
    <property type="term" value="F:structural constituent of ribosome"/>
    <property type="evidence" value="ECO:0007669"/>
    <property type="project" value="InterPro"/>
</dbReference>
<accession>A0A1D7U889</accession>
<protein>
    <recommendedName>
        <fullName evidence="5">Large ribosomal subunit protein bL25</fullName>
    </recommendedName>
    <alternativeName>
        <fullName evidence="5">General stress protein CTC</fullName>
    </alternativeName>
</protein>
<evidence type="ECO:0000259" key="6">
    <source>
        <dbReference type="Pfam" id="PF01386"/>
    </source>
</evidence>
<evidence type="ECO:0000313" key="9">
    <source>
        <dbReference type="Proteomes" id="UP000094969"/>
    </source>
</evidence>
<dbReference type="CDD" id="cd00495">
    <property type="entry name" value="Ribosomal_L25_TL5_CTC"/>
    <property type="match status" value="1"/>
</dbReference>
<dbReference type="InterPro" id="IPR029751">
    <property type="entry name" value="Ribosomal_L25_dom"/>
</dbReference>
<keyword evidence="9" id="KW-1185">Reference proteome</keyword>
<name>A0A1D7U889_9HYPH</name>
<dbReference type="Gene3D" id="2.170.120.20">
    <property type="entry name" value="Ribosomal protein L25, beta domain"/>
    <property type="match status" value="1"/>
</dbReference>
<keyword evidence="4 5" id="KW-0687">Ribonucleoprotein</keyword>
<dbReference type="PANTHER" id="PTHR33284:SF1">
    <property type="entry name" value="RIBOSOMAL PROTEIN L25_GLN-TRNA SYNTHETASE, ANTI-CODON-BINDING DOMAIN-CONTAINING PROTEIN"/>
    <property type="match status" value="1"/>
</dbReference>
<dbReference type="InterPro" id="IPR020930">
    <property type="entry name" value="Ribosomal_uL5_bac-type"/>
</dbReference>
<gene>
    <name evidence="5" type="primary">rplY</name>
    <name evidence="5" type="synonym">ctc</name>
    <name evidence="8" type="ORF">BHK69_26890</name>
</gene>
<dbReference type="Gene3D" id="2.40.240.10">
    <property type="entry name" value="Ribosomal Protein L25, Chain P"/>
    <property type="match status" value="1"/>
</dbReference>
<dbReference type="EMBL" id="CP017147">
    <property type="protein sequence ID" value="AOO83587.1"/>
    <property type="molecule type" value="Genomic_DNA"/>
</dbReference>
<evidence type="ECO:0000256" key="3">
    <source>
        <dbReference type="ARBA" id="ARBA00022980"/>
    </source>
</evidence>
<comment type="subunit">
    <text evidence="5">Part of the 50S ribosomal subunit; part of the 5S rRNA/L5/L18/L25 subcomplex. Contacts the 5S rRNA. Binds to the 5S rRNA independently of L5 and L18.</text>
</comment>
<organism evidence="8 9">
    <name type="scientific">Bosea vaviloviae</name>
    <dbReference type="NCBI Taxonomy" id="1526658"/>
    <lineage>
        <taxon>Bacteria</taxon>
        <taxon>Pseudomonadati</taxon>
        <taxon>Pseudomonadota</taxon>
        <taxon>Alphaproteobacteria</taxon>
        <taxon>Hyphomicrobiales</taxon>
        <taxon>Boseaceae</taxon>
        <taxon>Bosea</taxon>
    </lineage>
</organism>
<dbReference type="GO" id="GO:0008097">
    <property type="term" value="F:5S rRNA binding"/>
    <property type="evidence" value="ECO:0007669"/>
    <property type="project" value="InterPro"/>
</dbReference>
<dbReference type="RefSeq" id="WP_069692787.1">
    <property type="nucleotide sequence ID" value="NZ_CP017147.1"/>
</dbReference>
<dbReference type="InterPro" id="IPR011035">
    <property type="entry name" value="Ribosomal_bL25/Gln-tRNA_synth"/>
</dbReference>
<dbReference type="NCBIfam" id="TIGR00731">
    <property type="entry name" value="bL25_bact_ctc"/>
    <property type="match status" value="1"/>
</dbReference>
<dbReference type="HAMAP" id="MF_01334">
    <property type="entry name" value="Ribosomal_bL25_CTC"/>
    <property type="match status" value="1"/>
</dbReference>
<evidence type="ECO:0000256" key="5">
    <source>
        <dbReference type="HAMAP-Rule" id="MF_01334"/>
    </source>
</evidence>
<dbReference type="KEGG" id="bvv:BHK69_26890"/>
<feature type="domain" description="Large ribosomal subunit protein bL25 L25" evidence="6">
    <location>
        <begin position="7"/>
        <end position="94"/>
    </location>
</feature>
<proteinExistence type="inferred from homology"/>
<dbReference type="SUPFAM" id="SSF50715">
    <property type="entry name" value="Ribosomal protein L25-like"/>
    <property type="match status" value="1"/>
</dbReference>
<dbReference type="Pfam" id="PF01386">
    <property type="entry name" value="Ribosomal_L25p"/>
    <property type="match status" value="1"/>
</dbReference>
<evidence type="ECO:0000256" key="4">
    <source>
        <dbReference type="ARBA" id="ARBA00023274"/>
    </source>
</evidence>
<dbReference type="OrthoDB" id="9806411at2"/>
<dbReference type="NCBIfam" id="NF004128">
    <property type="entry name" value="PRK05618.1-2"/>
    <property type="match status" value="1"/>
</dbReference>